<comment type="similarity">
    <text evidence="1">Belongs to the N(4)/N(6)-methyltransferase family.</text>
</comment>
<evidence type="ECO:0000313" key="8">
    <source>
        <dbReference type="EMBL" id="PVH24002.1"/>
    </source>
</evidence>
<name>A0A2T8HF58_9SPHI</name>
<dbReference type="Pfam" id="PF07669">
    <property type="entry name" value="Eco57I"/>
    <property type="match status" value="1"/>
</dbReference>
<comment type="catalytic activity">
    <reaction evidence="6">
        <text>a 2'-deoxyadenosine in DNA + S-adenosyl-L-methionine = an N(6)-methyl-2'-deoxyadenosine in DNA + S-adenosyl-L-homocysteine + H(+)</text>
        <dbReference type="Rhea" id="RHEA:15197"/>
        <dbReference type="Rhea" id="RHEA-COMP:12418"/>
        <dbReference type="Rhea" id="RHEA-COMP:12419"/>
        <dbReference type="ChEBI" id="CHEBI:15378"/>
        <dbReference type="ChEBI" id="CHEBI:57856"/>
        <dbReference type="ChEBI" id="CHEBI:59789"/>
        <dbReference type="ChEBI" id="CHEBI:90615"/>
        <dbReference type="ChEBI" id="CHEBI:90616"/>
        <dbReference type="EC" id="2.1.1.72"/>
    </reaction>
</comment>
<keyword evidence="5" id="KW-0949">S-adenosyl-L-methionine</keyword>
<dbReference type="PANTHER" id="PTHR33841">
    <property type="entry name" value="DNA METHYLTRANSFERASE YEEA-RELATED"/>
    <property type="match status" value="1"/>
</dbReference>
<dbReference type="EMBL" id="QDKG01000008">
    <property type="protein sequence ID" value="PVH24002.1"/>
    <property type="molecule type" value="Genomic_DNA"/>
</dbReference>
<evidence type="ECO:0000259" key="7">
    <source>
        <dbReference type="Pfam" id="PF07669"/>
    </source>
</evidence>
<feature type="domain" description="Type II methyltransferase M.TaqI-like" evidence="7">
    <location>
        <begin position="99"/>
        <end position="229"/>
    </location>
</feature>
<accession>A0A2T8HF58</accession>
<dbReference type="GO" id="GO:0009007">
    <property type="term" value="F:site-specific DNA-methyltransferase (adenine-specific) activity"/>
    <property type="evidence" value="ECO:0007669"/>
    <property type="project" value="UniProtKB-EC"/>
</dbReference>
<keyword evidence="9" id="KW-1185">Reference proteome</keyword>
<evidence type="ECO:0000256" key="4">
    <source>
        <dbReference type="ARBA" id="ARBA00022679"/>
    </source>
</evidence>
<dbReference type="PROSITE" id="PS00092">
    <property type="entry name" value="N6_MTASE"/>
    <property type="match status" value="1"/>
</dbReference>
<dbReference type="GO" id="GO:0003676">
    <property type="term" value="F:nucleic acid binding"/>
    <property type="evidence" value="ECO:0007669"/>
    <property type="project" value="InterPro"/>
</dbReference>
<comment type="caution">
    <text evidence="8">The sequence shown here is derived from an EMBL/GenBank/DDBJ whole genome shotgun (WGS) entry which is preliminary data.</text>
</comment>
<gene>
    <name evidence="8" type="ORF">DC487_16270</name>
</gene>
<protein>
    <recommendedName>
        <fullName evidence="2">site-specific DNA-methyltransferase (adenine-specific)</fullName>
        <ecNumber evidence="2">2.1.1.72</ecNumber>
    </recommendedName>
</protein>
<dbReference type="AlphaFoldDB" id="A0A2T8HF58"/>
<dbReference type="GO" id="GO:0006304">
    <property type="term" value="P:DNA modification"/>
    <property type="evidence" value="ECO:0007669"/>
    <property type="project" value="InterPro"/>
</dbReference>
<keyword evidence="3" id="KW-0489">Methyltransferase</keyword>
<dbReference type="InterPro" id="IPR050953">
    <property type="entry name" value="N4_N6_ade-DNA_methylase"/>
</dbReference>
<dbReference type="OrthoDB" id="9814572at2"/>
<dbReference type="PRINTS" id="PR00507">
    <property type="entry name" value="N12N6MTFRASE"/>
</dbReference>
<dbReference type="Gene3D" id="3.40.50.150">
    <property type="entry name" value="Vaccinia Virus protein VP39"/>
    <property type="match status" value="1"/>
</dbReference>
<keyword evidence="4" id="KW-0808">Transferase</keyword>
<proteinExistence type="inferred from homology"/>
<dbReference type="EC" id="2.1.1.72" evidence="2"/>
<dbReference type="GO" id="GO:0032259">
    <property type="term" value="P:methylation"/>
    <property type="evidence" value="ECO:0007669"/>
    <property type="project" value="UniProtKB-KW"/>
</dbReference>
<evidence type="ECO:0000313" key="9">
    <source>
        <dbReference type="Proteomes" id="UP000245627"/>
    </source>
</evidence>
<evidence type="ECO:0000256" key="1">
    <source>
        <dbReference type="ARBA" id="ARBA00006594"/>
    </source>
</evidence>
<evidence type="ECO:0000256" key="5">
    <source>
        <dbReference type="ARBA" id="ARBA00022691"/>
    </source>
</evidence>
<reference evidence="8 9" key="1">
    <citation type="submission" date="2018-04" db="EMBL/GenBank/DDBJ databases">
        <title>Sphingobacterium cortibacter sp. nov.</title>
        <authorList>
            <person name="Li Y."/>
        </authorList>
    </citation>
    <scope>NUCLEOTIDE SEQUENCE [LARGE SCALE GENOMIC DNA]</scope>
    <source>
        <strain evidence="8 9">2c-3</strain>
    </source>
</reference>
<dbReference type="PANTHER" id="PTHR33841:SF5">
    <property type="entry name" value="DNA METHYLASE (MODIFICATION METHYLASE) (METHYLTRANSFERASE)-RELATED"/>
    <property type="match status" value="1"/>
</dbReference>
<organism evidence="8 9">
    <name type="scientific">Sphingobacterium corticibacter</name>
    <dbReference type="NCBI Taxonomy" id="2171749"/>
    <lineage>
        <taxon>Bacteria</taxon>
        <taxon>Pseudomonadati</taxon>
        <taxon>Bacteroidota</taxon>
        <taxon>Sphingobacteriia</taxon>
        <taxon>Sphingobacteriales</taxon>
        <taxon>Sphingobacteriaceae</taxon>
        <taxon>Sphingobacterium</taxon>
    </lineage>
</organism>
<dbReference type="InterPro" id="IPR002052">
    <property type="entry name" value="DNA_methylase_N6_adenine_CS"/>
</dbReference>
<dbReference type="InterPro" id="IPR029063">
    <property type="entry name" value="SAM-dependent_MTases_sf"/>
</dbReference>
<dbReference type="InterPro" id="IPR011639">
    <property type="entry name" value="MethylTrfase_TaqI-like_dom"/>
</dbReference>
<evidence type="ECO:0000256" key="2">
    <source>
        <dbReference type="ARBA" id="ARBA00011900"/>
    </source>
</evidence>
<dbReference type="RefSeq" id="WP_116777038.1">
    <property type="nucleotide sequence ID" value="NZ_QDKG01000008.1"/>
</dbReference>
<dbReference type="Proteomes" id="UP000245627">
    <property type="component" value="Unassembled WGS sequence"/>
</dbReference>
<dbReference type="SUPFAM" id="SSF53335">
    <property type="entry name" value="S-adenosyl-L-methionine-dependent methyltransferases"/>
    <property type="match status" value="1"/>
</dbReference>
<evidence type="ECO:0000256" key="3">
    <source>
        <dbReference type="ARBA" id="ARBA00022603"/>
    </source>
</evidence>
<evidence type="ECO:0000256" key="6">
    <source>
        <dbReference type="ARBA" id="ARBA00047942"/>
    </source>
</evidence>
<sequence>MLNSVCEPYKELEEVVQTFEEQLELFFSKEFETKSNDPKQDENLGQVFTSAILAKFMIGLLKDTLKPNSFILDPCIGPNTFFKAMTEDFSKCNLKGIEIDNNLITVETTKFYESPNRSLIQGSFFDFPVSEKFDLVIQNPPYVRQELLTDGANSKESIRYNVSSLLSTIPSQSNLYIYFLLKSILHLKNGGVMIAVIYDSWLYSSFGKFLKESFLKLGRLESIYHFKKSAFDNVEIGATVIKFVKDKNHKKSISYYSLNDLNDLRTYNGLNVNCIKLKQQELLTYSFNNHSIINFKSSLFRELKSIVSQPIQRGTSAVVNNHFIFSKNELPELKPIVKDVSQIKTYTVNKENAYILAINGSISNETKKYLESVKNEILKTPAQKFVAVKRDIGTKIDWYKINLKATGNFIFNYYLRNNIDFIYNPNKFLSSDNFYILNIKDNELANLAILNSSFTRLNTLSNSRSQGNGLRKIQLYEFKEVKVFDVNKLSEQTVNKLNLLGKELMKASRYDNGQMYIIKKIDLVLIDEYNEKNSSSLAIDDLNNEIKEYLN</sequence>